<name>A0A147IMF1_9SPHN</name>
<dbReference type="AlphaFoldDB" id="A0A147IMF1"/>
<comment type="caution">
    <text evidence="1">The sequence shown here is derived from an EMBL/GenBank/DDBJ whole genome shotgun (WGS) entry which is preliminary data.</text>
</comment>
<proteinExistence type="predicted"/>
<evidence type="ECO:0000313" key="1">
    <source>
        <dbReference type="EMBL" id="KTT96460.1"/>
    </source>
</evidence>
<organism evidence="1 2">
    <name type="scientific">Sphingomonas sanguinis</name>
    <dbReference type="NCBI Taxonomy" id="33051"/>
    <lineage>
        <taxon>Bacteria</taxon>
        <taxon>Pseudomonadati</taxon>
        <taxon>Pseudomonadota</taxon>
        <taxon>Alphaproteobacteria</taxon>
        <taxon>Sphingomonadales</taxon>
        <taxon>Sphingomonadaceae</taxon>
        <taxon>Sphingomonas</taxon>
    </lineage>
</organism>
<gene>
    <name evidence="1" type="ORF">SB4_15345</name>
</gene>
<reference evidence="1 2" key="1">
    <citation type="journal article" date="2016" name="Front. Microbiol.">
        <title>Genomic Resource of Rice Seed Associated Bacteria.</title>
        <authorList>
            <person name="Midha S."/>
            <person name="Bansal K."/>
            <person name="Sharma S."/>
            <person name="Kumar N."/>
            <person name="Patil P.P."/>
            <person name="Chaudhry V."/>
            <person name="Patil P.B."/>
        </authorList>
    </citation>
    <scope>NUCLEOTIDE SEQUENCE [LARGE SCALE GENOMIC DNA]</scope>
    <source>
        <strain evidence="1 2">SB4</strain>
    </source>
</reference>
<evidence type="ECO:0000313" key="2">
    <source>
        <dbReference type="Proteomes" id="UP000074072"/>
    </source>
</evidence>
<dbReference type="EMBL" id="LDTE01000110">
    <property type="protein sequence ID" value="KTT96460.1"/>
    <property type="molecule type" value="Genomic_DNA"/>
</dbReference>
<sequence>MLFHGSALAAPVPVSAVAVPLYRFFNRFADCRFDTRESIAEIFKIDPGTDILLSGVAQDKEVEGWWRLERRGRLKAVANFRRLGVSMVTVPNFSLMVDRPRWDDLHAMRRIAICFHEIVSEGQPAALHVNGRTECDFMRWTDYIVAHPEVTHIAYEFTTCGKTPNRMMQHAAWLIDLAQNVGRRLGLVLRGGLPVVGLLADYYDIIFIDTSPFEKAQHREVAWVDNEGQRRWKKQMTTANERLDALLAANICVSRDWFETLLPKFKLAA</sequence>
<dbReference type="PATRIC" id="fig|33051.4.peg.487"/>
<protein>
    <submittedName>
        <fullName evidence="1">Uncharacterized protein</fullName>
    </submittedName>
</protein>
<dbReference type="Proteomes" id="UP000074072">
    <property type="component" value="Unassembled WGS sequence"/>
</dbReference>
<accession>A0A147IMF1</accession>